<dbReference type="PROSITE" id="PS01348">
    <property type="entry name" value="MRAY_2"/>
    <property type="match status" value="1"/>
</dbReference>
<dbReference type="GO" id="GO:0005886">
    <property type="term" value="C:plasma membrane"/>
    <property type="evidence" value="ECO:0007669"/>
    <property type="project" value="UniProtKB-SubCell"/>
</dbReference>
<evidence type="ECO:0000313" key="9">
    <source>
        <dbReference type="EMBL" id="MBR0600418.1"/>
    </source>
</evidence>
<evidence type="ECO:0000256" key="1">
    <source>
        <dbReference type="ARBA" id="ARBA00004651"/>
    </source>
</evidence>
<feature type="transmembrane region" description="Helical" evidence="8">
    <location>
        <begin position="100"/>
        <end position="121"/>
    </location>
</feature>
<keyword evidence="7" id="KW-0460">Magnesium</keyword>
<keyword evidence="5 8" id="KW-1133">Transmembrane helix</keyword>
<comment type="cofactor">
    <cofactor evidence="7">
        <name>Mg(2+)</name>
        <dbReference type="ChEBI" id="CHEBI:18420"/>
    </cofactor>
</comment>
<dbReference type="RefSeq" id="WP_227020535.1">
    <property type="nucleotide sequence ID" value="NZ_JAGSND010000027.1"/>
</dbReference>
<evidence type="ECO:0000256" key="8">
    <source>
        <dbReference type="SAM" id="Phobius"/>
    </source>
</evidence>
<keyword evidence="2" id="KW-1003">Cell membrane</keyword>
<dbReference type="InterPro" id="IPR000715">
    <property type="entry name" value="Glycosyl_transferase_4"/>
</dbReference>
<evidence type="ECO:0000256" key="2">
    <source>
        <dbReference type="ARBA" id="ARBA00022475"/>
    </source>
</evidence>
<dbReference type="GO" id="GO:0071555">
    <property type="term" value="P:cell wall organization"/>
    <property type="evidence" value="ECO:0007669"/>
    <property type="project" value="TreeGrafter"/>
</dbReference>
<gene>
    <name evidence="9" type="ORF">KCX82_21345</name>
</gene>
<feature type="transmembrane region" description="Helical" evidence="8">
    <location>
        <begin position="159"/>
        <end position="178"/>
    </location>
</feature>
<dbReference type="GO" id="GO:0046872">
    <property type="term" value="F:metal ion binding"/>
    <property type="evidence" value="ECO:0007669"/>
    <property type="project" value="UniProtKB-KW"/>
</dbReference>
<protein>
    <submittedName>
        <fullName evidence="9">Undecaprenyl/decaprenyl-phosphate alpha-N-acetylglucosaminyl 1-phosphate transferase</fullName>
    </submittedName>
</protein>
<dbReference type="GO" id="GO:0044038">
    <property type="term" value="P:cell wall macromolecule biosynthetic process"/>
    <property type="evidence" value="ECO:0007669"/>
    <property type="project" value="TreeGrafter"/>
</dbReference>
<evidence type="ECO:0000256" key="4">
    <source>
        <dbReference type="ARBA" id="ARBA00022692"/>
    </source>
</evidence>
<dbReference type="Proteomes" id="UP000675664">
    <property type="component" value="Unassembled WGS sequence"/>
</dbReference>
<evidence type="ECO:0000256" key="3">
    <source>
        <dbReference type="ARBA" id="ARBA00022679"/>
    </source>
</evidence>
<feature type="transmembrane region" description="Helical" evidence="8">
    <location>
        <begin position="208"/>
        <end position="228"/>
    </location>
</feature>
<sequence>MNQLVLIFLTAFVLALLFTPVAIKIAPKIGAIDIPKDNRRMHTKAMPRFGGMAIYIGTISAMLIFLPLDTKLMGVIAGGTLIFIVGIIDDLKGMPAKVKLLMQIICACILFQFSVRISFINNPFGEGYYFFPWIVSLLVTVIWIVGITNTINLIDGLDGLAAGVAFIASISIAYTAFIHGKTEVSMAMLAIAGGALGFLPFNFNPAKIFMGDAGSLFLGFMLAGLSVISPMKSATMVATVVPVLVLAIPIFDTAFAILRRLINKRPIMEADKGHLHHRIMAVGLGQRRTVLMLYGISGVMGVAAILMSRDLLIESSLLVLIAATFIYVFLTDQNSTRLQLKAVNIKVEEKKSQRRTARKAGTAVIKKAEKKIEEKSEGQELA</sequence>
<dbReference type="Pfam" id="PF00953">
    <property type="entry name" value="Glycos_transf_4"/>
    <property type="match status" value="1"/>
</dbReference>
<feature type="transmembrane region" description="Helical" evidence="8">
    <location>
        <begin position="234"/>
        <end position="258"/>
    </location>
</feature>
<dbReference type="PANTHER" id="PTHR22926">
    <property type="entry name" value="PHOSPHO-N-ACETYLMURAMOYL-PENTAPEPTIDE-TRANSFERASE"/>
    <property type="match status" value="1"/>
</dbReference>
<feature type="transmembrane region" description="Helical" evidence="8">
    <location>
        <begin position="6"/>
        <end position="26"/>
    </location>
</feature>
<dbReference type="GO" id="GO:0016780">
    <property type="term" value="F:phosphotransferase activity, for other substituted phosphate groups"/>
    <property type="evidence" value="ECO:0007669"/>
    <property type="project" value="InterPro"/>
</dbReference>
<accession>A0A8J7W6V5</accession>
<proteinExistence type="predicted"/>
<evidence type="ECO:0000313" key="10">
    <source>
        <dbReference type="Proteomes" id="UP000675664"/>
    </source>
</evidence>
<keyword evidence="3 9" id="KW-0808">Transferase</keyword>
<dbReference type="AlphaFoldDB" id="A0A8J7W6V5"/>
<reference evidence="9" key="2">
    <citation type="submission" date="2021-04" db="EMBL/GenBank/DDBJ databases">
        <authorList>
            <person name="Liu J."/>
        </authorList>
    </citation>
    <scope>NUCLEOTIDE SEQUENCE</scope>
    <source>
        <strain evidence="9">BAD-6</strain>
    </source>
</reference>
<keyword evidence="7" id="KW-0479">Metal-binding</keyword>
<reference evidence="9" key="1">
    <citation type="submission" date="2021-04" db="EMBL/GenBank/DDBJ databases">
        <title>Sinoanaerobacter chloroacetimidivorans sp. nov., an obligate anaerobic bacterium isolated from anaerobic sludge.</title>
        <authorList>
            <person name="Bao Y."/>
        </authorList>
    </citation>
    <scope>NUCLEOTIDE SEQUENCE</scope>
    <source>
        <strain evidence="9">BAD-6</strain>
    </source>
</reference>
<comment type="subcellular location">
    <subcellularLocation>
        <location evidence="1">Cell membrane</location>
        <topology evidence="1">Multi-pass membrane protein</topology>
    </subcellularLocation>
</comment>
<keyword evidence="4 8" id="KW-0812">Transmembrane</keyword>
<organism evidence="9 10">
    <name type="scientific">Sinanaerobacter chloroacetimidivorans</name>
    <dbReference type="NCBI Taxonomy" id="2818044"/>
    <lineage>
        <taxon>Bacteria</taxon>
        <taxon>Bacillati</taxon>
        <taxon>Bacillota</taxon>
        <taxon>Clostridia</taxon>
        <taxon>Peptostreptococcales</taxon>
        <taxon>Anaerovoracaceae</taxon>
        <taxon>Sinanaerobacter</taxon>
    </lineage>
</organism>
<evidence type="ECO:0000256" key="7">
    <source>
        <dbReference type="PIRSR" id="PIRSR600715-1"/>
    </source>
</evidence>
<name>A0A8J7W6V5_9FIRM</name>
<evidence type="ECO:0000256" key="6">
    <source>
        <dbReference type="ARBA" id="ARBA00023136"/>
    </source>
</evidence>
<feature type="binding site" evidence="7">
    <location>
        <position position="212"/>
    </location>
    <ligand>
        <name>Mg(2+)</name>
        <dbReference type="ChEBI" id="CHEBI:18420"/>
    </ligand>
</feature>
<feature type="transmembrane region" description="Helical" evidence="8">
    <location>
        <begin position="47"/>
        <end position="66"/>
    </location>
</feature>
<feature type="transmembrane region" description="Helical" evidence="8">
    <location>
        <begin position="72"/>
        <end position="88"/>
    </location>
</feature>
<keyword evidence="10" id="KW-1185">Reference proteome</keyword>
<feature type="transmembrane region" description="Helical" evidence="8">
    <location>
        <begin position="289"/>
        <end position="306"/>
    </location>
</feature>
<dbReference type="PANTHER" id="PTHR22926:SF3">
    <property type="entry name" value="UNDECAPRENYL-PHOSPHATE ALPHA-N-ACETYLGLUCOSAMINYL 1-PHOSPHATE TRANSFERASE"/>
    <property type="match status" value="1"/>
</dbReference>
<keyword evidence="6 8" id="KW-0472">Membrane</keyword>
<evidence type="ECO:0000256" key="5">
    <source>
        <dbReference type="ARBA" id="ARBA00022989"/>
    </source>
</evidence>
<dbReference type="InterPro" id="IPR018480">
    <property type="entry name" value="PNAcMuramoyl-5peptid_Trfase_CS"/>
</dbReference>
<comment type="caution">
    <text evidence="9">The sequence shown here is derived from an EMBL/GenBank/DDBJ whole genome shotgun (WGS) entry which is preliminary data.</text>
</comment>
<feature type="transmembrane region" description="Helical" evidence="8">
    <location>
        <begin position="127"/>
        <end position="147"/>
    </location>
</feature>
<feature type="transmembrane region" description="Helical" evidence="8">
    <location>
        <begin position="184"/>
        <end position="201"/>
    </location>
</feature>
<dbReference type="GO" id="GO:0009103">
    <property type="term" value="P:lipopolysaccharide biosynthetic process"/>
    <property type="evidence" value="ECO:0007669"/>
    <property type="project" value="TreeGrafter"/>
</dbReference>
<feature type="binding site" evidence="7">
    <location>
        <position position="152"/>
    </location>
    <ligand>
        <name>Mg(2+)</name>
        <dbReference type="ChEBI" id="CHEBI:18420"/>
    </ligand>
</feature>
<feature type="transmembrane region" description="Helical" evidence="8">
    <location>
        <begin position="312"/>
        <end position="330"/>
    </location>
</feature>
<dbReference type="EMBL" id="JAGSND010000027">
    <property type="protein sequence ID" value="MBR0600418.1"/>
    <property type="molecule type" value="Genomic_DNA"/>
</dbReference>
<dbReference type="CDD" id="cd06853">
    <property type="entry name" value="GT_WecA_like"/>
    <property type="match status" value="1"/>
</dbReference>